<proteinExistence type="predicted"/>
<dbReference type="Proteomes" id="UP000177080">
    <property type="component" value="Unassembled WGS sequence"/>
</dbReference>
<evidence type="ECO:0000313" key="3">
    <source>
        <dbReference type="Proteomes" id="UP000177080"/>
    </source>
</evidence>
<organism evidence="2 3">
    <name type="scientific">Candidatus Amesbacteria bacterium RIFCSPLOWO2_01_FULL_48_25</name>
    <dbReference type="NCBI Taxonomy" id="1797259"/>
    <lineage>
        <taxon>Bacteria</taxon>
        <taxon>Candidatus Amesiibacteriota</taxon>
    </lineage>
</organism>
<dbReference type="Gene3D" id="3.60.60.10">
    <property type="entry name" value="Penicillin V Acylase, Chain A"/>
    <property type="match status" value="1"/>
</dbReference>
<protein>
    <recommendedName>
        <fullName evidence="1">Peptidase C45 hydrolase domain-containing protein</fullName>
    </recommendedName>
</protein>
<sequence>MYLEFTGSHAELGSFLGKKFRLEINQRVKKLKILPVDPYIQAAQKTFPEILIEAQNMAQAAGVSFEDFFLLNCSESIHCTTIFTHLDNQPVVAHNEDSGDDNETANDLHLLKAKIGDTTILGLHYKYQFIGTSASINNWGLVQCIDNLHSRPQIGVPRNFIARALLECRSLAQAGQLLSQTPHASGFNHFLVQGDDLLNIAVSPSYQETTQMTGGHYVHTNHFLTPRGQANETYQPPESVSRYQKASRLAKDHMTQDEVLALLTACQDSTLARALIYPTQGKILIQNTTSDLTFSLYQLPPRPAFYPAET</sequence>
<dbReference type="PANTHER" id="PTHR34180:SF1">
    <property type="entry name" value="BETA-ALANYL-DOPAMINE_CARCININE HYDROLASE"/>
    <property type="match status" value="1"/>
</dbReference>
<dbReference type="PANTHER" id="PTHR34180">
    <property type="entry name" value="PEPTIDASE C45"/>
    <property type="match status" value="1"/>
</dbReference>
<dbReference type="InterPro" id="IPR047801">
    <property type="entry name" value="Peptidase_C45"/>
</dbReference>
<dbReference type="STRING" id="1797259.A2989_00835"/>
<dbReference type="AlphaFoldDB" id="A0A1F4ZB14"/>
<name>A0A1F4ZB14_9BACT</name>
<reference evidence="2 3" key="1">
    <citation type="journal article" date="2016" name="Nat. Commun.">
        <title>Thousands of microbial genomes shed light on interconnected biogeochemical processes in an aquifer system.</title>
        <authorList>
            <person name="Anantharaman K."/>
            <person name="Brown C.T."/>
            <person name="Hug L.A."/>
            <person name="Sharon I."/>
            <person name="Castelle C.J."/>
            <person name="Probst A.J."/>
            <person name="Thomas B.C."/>
            <person name="Singh A."/>
            <person name="Wilkins M.J."/>
            <person name="Karaoz U."/>
            <person name="Brodie E.L."/>
            <person name="Williams K.H."/>
            <person name="Hubbard S.S."/>
            <person name="Banfield J.F."/>
        </authorList>
    </citation>
    <scope>NUCLEOTIDE SEQUENCE [LARGE SCALE GENOMIC DNA]</scope>
</reference>
<accession>A0A1F4ZB14</accession>
<gene>
    <name evidence="2" type="ORF">A2989_00835</name>
</gene>
<feature type="domain" description="Peptidase C45 hydrolase" evidence="1">
    <location>
        <begin position="87"/>
        <end position="271"/>
    </location>
</feature>
<dbReference type="NCBIfam" id="NF040521">
    <property type="entry name" value="C45_proenzyme"/>
    <property type="match status" value="1"/>
</dbReference>
<dbReference type="InterPro" id="IPR047794">
    <property type="entry name" value="C45_proenzyme-like"/>
</dbReference>
<dbReference type="Pfam" id="PF03417">
    <property type="entry name" value="AAT"/>
    <property type="match status" value="1"/>
</dbReference>
<comment type="caution">
    <text evidence="2">The sequence shown here is derived from an EMBL/GenBank/DDBJ whole genome shotgun (WGS) entry which is preliminary data.</text>
</comment>
<dbReference type="EMBL" id="MEXN01000007">
    <property type="protein sequence ID" value="OGD03361.1"/>
    <property type="molecule type" value="Genomic_DNA"/>
</dbReference>
<dbReference type="InterPro" id="IPR005079">
    <property type="entry name" value="Peptidase_C45_hydrolase"/>
</dbReference>
<evidence type="ECO:0000259" key="1">
    <source>
        <dbReference type="Pfam" id="PF03417"/>
    </source>
</evidence>
<evidence type="ECO:0000313" key="2">
    <source>
        <dbReference type="EMBL" id="OGD03361.1"/>
    </source>
</evidence>